<dbReference type="PANTHER" id="PTHR46580">
    <property type="entry name" value="SENSOR KINASE-RELATED"/>
    <property type="match status" value="1"/>
</dbReference>
<protein>
    <recommendedName>
        <fullName evidence="4">VCBS repeat-containing protein</fullName>
    </recommendedName>
</protein>
<dbReference type="InterPro" id="IPR028994">
    <property type="entry name" value="Integrin_alpha_N"/>
</dbReference>
<accession>A0A818EMD9</accession>
<organism evidence="2 3">
    <name type="scientific">Rotaria socialis</name>
    <dbReference type="NCBI Taxonomy" id="392032"/>
    <lineage>
        <taxon>Eukaryota</taxon>
        <taxon>Metazoa</taxon>
        <taxon>Spiralia</taxon>
        <taxon>Gnathifera</taxon>
        <taxon>Rotifera</taxon>
        <taxon>Eurotatoria</taxon>
        <taxon>Bdelloidea</taxon>
        <taxon>Philodinida</taxon>
        <taxon>Philodinidae</taxon>
        <taxon>Rotaria</taxon>
    </lineage>
</organism>
<dbReference type="AlphaFoldDB" id="A0A818EMD9"/>
<proteinExistence type="predicted"/>
<dbReference type="Gene3D" id="2.30.30.100">
    <property type="match status" value="1"/>
</dbReference>
<dbReference type="SUPFAM" id="SSF69318">
    <property type="entry name" value="Integrin alpha N-terminal domain"/>
    <property type="match status" value="1"/>
</dbReference>
<dbReference type="EMBL" id="CAJNYV010002179">
    <property type="protein sequence ID" value="CAF3461393.1"/>
    <property type="molecule type" value="Genomic_DNA"/>
</dbReference>
<evidence type="ECO:0000256" key="1">
    <source>
        <dbReference type="ARBA" id="ARBA00022729"/>
    </source>
</evidence>
<evidence type="ECO:0000313" key="2">
    <source>
        <dbReference type="EMBL" id="CAF3461393.1"/>
    </source>
</evidence>
<comment type="caution">
    <text evidence="2">The sequence shown here is derived from an EMBL/GenBank/DDBJ whole genome shotgun (WGS) entry which is preliminary data.</text>
</comment>
<name>A0A818EMD9_9BILA</name>
<evidence type="ECO:0000313" key="3">
    <source>
        <dbReference type="Proteomes" id="UP000663865"/>
    </source>
</evidence>
<keyword evidence="1" id="KW-0732">Signal</keyword>
<sequence length="89" mass="9201">YSTGSNPDSLKAVDINGDNKTDIIVANSGSNNVSVLLNIGNGMFGAQKTYLTGASPYEVTAADVNGDNKPDIIVANYGSKNNGVLMKCC</sequence>
<feature type="non-terminal residue" evidence="2">
    <location>
        <position position="1"/>
    </location>
</feature>
<dbReference type="InterPro" id="IPR013517">
    <property type="entry name" value="FG-GAP"/>
</dbReference>
<dbReference type="Proteomes" id="UP000663865">
    <property type="component" value="Unassembled WGS sequence"/>
</dbReference>
<gene>
    <name evidence="2" type="ORF">KIK155_LOCUS13126</name>
</gene>
<reference evidence="2" key="1">
    <citation type="submission" date="2021-02" db="EMBL/GenBank/DDBJ databases">
        <authorList>
            <person name="Nowell W R."/>
        </authorList>
    </citation>
    <scope>NUCLEOTIDE SEQUENCE</scope>
</reference>
<evidence type="ECO:0008006" key="4">
    <source>
        <dbReference type="Google" id="ProtNLM"/>
    </source>
</evidence>
<dbReference type="Pfam" id="PF13517">
    <property type="entry name" value="FG-GAP_3"/>
    <property type="match status" value="1"/>
</dbReference>